<gene>
    <name evidence="3" type="primary">vgrG</name>
    <name evidence="3" type="ORF">FAM09_00310</name>
</gene>
<keyword evidence="4" id="KW-1185">Reference proteome</keyword>
<dbReference type="SUPFAM" id="SSF69279">
    <property type="entry name" value="Phage tail proteins"/>
    <property type="match status" value="1"/>
</dbReference>
<dbReference type="Proteomes" id="UP000306918">
    <property type="component" value="Unassembled WGS sequence"/>
</dbReference>
<feature type="region of interest" description="Disordered" evidence="1">
    <location>
        <begin position="558"/>
        <end position="583"/>
    </location>
</feature>
<dbReference type="AlphaFoldDB" id="A0A4S8I3B0"/>
<organism evidence="3 4">
    <name type="scientific">Niastella caeni</name>
    <dbReference type="NCBI Taxonomy" id="2569763"/>
    <lineage>
        <taxon>Bacteria</taxon>
        <taxon>Pseudomonadati</taxon>
        <taxon>Bacteroidota</taxon>
        <taxon>Chitinophagia</taxon>
        <taxon>Chitinophagales</taxon>
        <taxon>Chitinophagaceae</taxon>
        <taxon>Niastella</taxon>
    </lineage>
</organism>
<dbReference type="InterPro" id="IPR006533">
    <property type="entry name" value="T6SS_Vgr_RhsGE"/>
</dbReference>
<dbReference type="EMBL" id="STFF01000001">
    <property type="protein sequence ID" value="THU40592.1"/>
    <property type="molecule type" value="Genomic_DNA"/>
</dbReference>
<dbReference type="RefSeq" id="WP_136575085.1">
    <property type="nucleotide sequence ID" value="NZ_STFF01000001.1"/>
</dbReference>
<evidence type="ECO:0000259" key="2">
    <source>
        <dbReference type="Pfam" id="PF04717"/>
    </source>
</evidence>
<protein>
    <submittedName>
        <fullName evidence="3">Type VI secretion system tip protein VgrG</fullName>
    </submittedName>
</protein>
<accession>A0A4S8I3B0</accession>
<dbReference type="NCBIfam" id="TIGR01646">
    <property type="entry name" value="vgr_GE"/>
    <property type="match status" value="1"/>
</dbReference>
<dbReference type="SUPFAM" id="SSF69255">
    <property type="entry name" value="gp5 N-terminal domain-like"/>
    <property type="match status" value="1"/>
</dbReference>
<sequence length="583" mass="64095">MPNERTIPSSQSKSVVNTILLSDGNEVTKQYQVLSIVVNKEVNRIASAMITILDGEPSKESFEISSKPEFEPGKELEIKCGYRSDAETIFKGIVIKHSIKVRKKNSVLLVECRDAAVKMTVTCKSKYFVDTKDSDVMEELIDAYGLDKEVEATTISHKQLVQYNTSDWDFMLCRCDANGLLCTTDDGKIKIGKPDFGGEIALTVQYGATVHDLDAEIDARLQFKAVKGTMWDYSGQELLDSVEAEDPGVPDAGNLDAATLADVIGEEAFTLYHGGKIEEPELQALVNAKMMKHRLAKIRGKVRIDGTPDVKPGELIQLNGVGERFEGKLFVTGVRHEVEKGDWQTIIQFGIDPAWFAETYTVQQPQAAAMLPAIQGLQIGIVTQLQDDPDGEDRIKVRMPLIHKEEEGIWCRVSSLDAGENRGMFFRPELEDEVVVGFINNDPRHAIVLGMLNSSAKPAPIQAADDNHEKGYVSRSEMKMVFNDDKKSLQIETPGGNKMIITEEDKKIHLEDQHGNKFTMNEDGITIESIKDINMKAQGSIKAEAQSNVDIKGSGQAKINGSGGAELSSGGSTKVKGGMVQIN</sequence>
<dbReference type="InterPro" id="IPR006531">
    <property type="entry name" value="Gp5/Vgr_OB"/>
</dbReference>
<proteinExistence type="predicted"/>
<evidence type="ECO:0000256" key="1">
    <source>
        <dbReference type="SAM" id="MobiDB-lite"/>
    </source>
</evidence>
<name>A0A4S8I3B0_9BACT</name>
<comment type="caution">
    <text evidence="3">The sequence shown here is derived from an EMBL/GenBank/DDBJ whole genome shotgun (WGS) entry which is preliminary data.</text>
</comment>
<dbReference type="Pfam" id="PF05954">
    <property type="entry name" value="Phage_GPD"/>
    <property type="match status" value="1"/>
</dbReference>
<evidence type="ECO:0000313" key="4">
    <source>
        <dbReference type="Proteomes" id="UP000306918"/>
    </source>
</evidence>
<reference evidence="3 4" key="1">
    <citation type="submission" date="2019-04" db="EMBL/GenBank/DDBJ databases">
        <title>Niastella caeni sp. nov., isolated from activated sludge.</title>
        <authorList>
            <person name="Sheng M."/>
        </authorList>
    </citation>
    <scope>NUCLEOTIDE SEQUENCE [LARGE SCALE GENOMIC DNA]</scope>
    <source>
        <strain evidence="3 4">HX-2-15</strain>
    </source>
</reference>
<dbReference type="Gene3D" id="2.40.50.230">
    <property type="entry name" value="Gp5 N-terminal domain"/>
    <property type="match status" value="1"/>
</dbReference>
<evidence type="ECO:0000313" key="3">
    <source>
        <dbReference type="EMBL" id="THU40592.1"/>
    </source>
</evidence>
<dbReference type="Pfam" id="PF04717">
    <property type="entry name" value="Phage_base_V"/>
    <property type="match status" value="1"/>
</dbReference>
<dbReference type="OrthoDB" id="1907165at2"/>
<feature type="domain" description="Gp5/Type VI secretion system Vgr protein OB-fold" evidence="2">
    <location>
        <begin position="378"/>
        <end position="452"/>
    </location>
</feature>
<dbReference type="InterPro" id="IPR037026">
    <property type="entry name" value="Vgr_OB-fold_dom_sf"/>
</dbReference>